<dbReference type="Gene3D" id="3.90.550.10">
    <property type="entry name" value="Spore Coat Polysaccharide Biosynthesis Protein SpsA, Chain A"/>
    <property type="match status" value="1"/>
</dbReference>
<dbReference type="Pfam" id="PF00483">
    <property type="entry name" value="NTP_transferase"/>
    <property type="match status" value="1"/>
</dbReference>
<dbReference type="InterPro" id="IPR050486">
    <property type="entry name" value="Mannose-1P_guanyltransferase"/>
</dbReference>
<dbReference type="InterPro" id="IPR005835">
    <property type="entry name" value="NTP_transferase_dom"/>
</dbReference>
<dbReference type="InterPro" id="IPR029044">
    <property type="entry name" value="Nucleotide-diphossugar_trans"/>
</dbReference>
<evidence type="ECO:0000313" key="3">
    <source>
        <dbReference type="Proteomes" id="UP001597506"/>
    </source>
</evidence>
<dbReference type="RefSeq" id="WP_377933059.1">
    <property type="nucleotide sequence ID" value="NZ_JBHUMF010000009.1"/>
</dbReference>
<protein>
    <submittedName>
        <fullName evidence="2">Sugar phosphate nucleotidyltransferase</fullName>
    </submittedName>
</protein>
<comment type="caution">
    <text evidence="2">The sequence shown here is derived from an EMBL/GenBank/DDBJ whole genome shotgun (WGS) entry which is preliminary data.</text>
</comment>
<gene>
    <name evidence="2" type="ORF">ACFSUL_04410</name>
</gene>
<reference evidence="3" key="1">
    <citation type="journal article" date="2019" name="Int. J. Syst. Evol. Microbiol.">
        <title>The Global Catalogue of Microorganisms (GCM) 10K type strain sequencing project: providing services to taxonomists for standard genome sequencing and annotation.</title>
        <authorList>
            <consortium name="The Broad Institute Genomics Platform"/>
            <consortium name="The Broad Institute Genome Sequencing Center for Infectious Disease"/>
            <person name="Wu L."/>
            <person name="Ma J."/>
        </authorList>
    </citation>
    <scope>NUCLEOTIDE SEQUENCE [LARGE SCALE GENOMIC DNA]</scope>
    <source>
        <strain evidence="3">KCTC 3913</strain>
    </source>
</reference>
<dbReference type="PANTHER" id="PTHR22572">
    <property type="entry name" value="SUGAR-1-PHOSPHATE GUANYL TRANSFERASE"/>
    <property type="match status" value="1"/>
</dbReference>
<dbReference type="EMBL" id="JBHUMF010000009">
    <property type="protein sequence ID" value="MFD2679991.1"/>
    <property type="molecule type" value="Genomic_DNA"/>
</dbReference>
<dbReference type="SUPFAM" id="SSF53448">
    <property type="entry name" value="Nucleotide-diphospho-sugar transferases"/>
    <property type="match status" value="1"/>
</dbReference>
<evidence type="ECO:0000259" key="1">
    <source>
        <dbReference type="Pfam" id="PF00483"/>
    </source>
</evidence>
<name>A0ABW5RMW0_9BACI</name>
<accession>A0ABW5RMW0</accession>
<sequence>MKAVILAGGEGKRLRPYTLSIAKPMVPILNKPIMEYSINLLKSYGIKDIFVTTCYKRESIKKYFRNGNNFGVNITYLDEKEPLGTAGGIFLAKGLLNEPFIVLSGDTFTNIDIDKVIKFHLKRQSLLTLVSKEVENPKQFGVCFTDYNRKLIDFVEKPERWIGNEINTGIYIVDPLLFHKYPSEGVVDFSKDLFPQLIENNENVYVFKTDAYWRDIGNPDQYKKAREDLLKGRYDSVNKQFTKRYELEKELLNKFITRLQVACPHQLKPHILAKLNEAEGNQSPTPLEEVRINHYNGGWTKIINDPEHGFIIYSRAERRNLSKELAQYYGKKIKKWQKV</sequence>
<keyword evidence="3" id="KW-1185">Reference proteome</keyword>
<dbReference type="Proteomes" id="UP001597506">
    <property type="component" value="Unassembled WGS sequence"/>
</dbReference>
<dbReference type="CDD" id="cd04181">
    <property type="entry name" value="NTP_transferase"/>
    <property type="match status" value="1"/>
</dbReference>
<proteinExistence type="predicted"/>
<feature type="domain" description="Nucleotidyl transferase" evidence="1">
    <location>
        <begin position="2"/>
        <end position="231"/>
    </location>
</feature>
<evidence type="ECO:0000313" key="2">
    <source>
        <dbReference type="EMBL" id="MFD2679991.1"/>
    </source>
</evidence>
<organism evidence="2 3">
    <name type="scientific">Bacillus seohaeanensis</name>
    <dbReference type="NCBI Taxonomy" id="284580"/>
    <lineage>
        <taxon>Bacteria</taxon>
        <taxon>Bacillati</taxon>
        <taxon>Bacillota</taxon>
        <taxon>Bacilli</taxon>
        <taxon>Bacillales</taxon>
        <taxon>Bacillaceae</taxon>
        <taxon>Bacillus</taxon>
    </lineage>
</organism>